<keyword evidence="1" id="KW-1133">Transmembrane helix</keyword>
<dbReference type="Proteomes" id="UP000325945">
    <property type="component" value="Unassembled WGS sequence"/>
</dbReference>
<accession>A0A5N6X7D0</accession>
<reference evidence="3" key="1">
    <citation type="submission" date="2019-04" db="EMBL/GenBank/DDBJ databases">
        <title>Friends and foes A comparative genomics studyof 23 Aspergillus species from section Flavi.</title>
        <authorList>
            <consortium name="DOE Joint Genome Institute"/>
            <person name="Kjaerbolling I."/>
            <person name="Vesth T."/>
            <person name="Frisvad J.C."/>
            <person name="Nybo J.L."/>
            <person name="Theobald S."/>
            <person name="Kildgaard S."/>
            <person name="Isbrandt T."/>
            <person name="Kuo A."/>
            <person name="Sato A."/>
            <person name="Lyhne E.K."/>
            <person name="Kogle M.E."/>
            <person name="Wiebenga A."/>
            <person name="Kun R.S."/>
            <person name="Lubbers R.J."/>
            <person name="Makela M.R."/>
            <person name="Barry K."/>
            <person name="Chovatia M."/>
            <person name="Clum A."/>
            <person name="Daum C."/>
            <person name="Haridas S."/>
            <person name="He G."/>
            <person name="LaButti K."/>
            <person name="Lipzen A."/>
            <person name="Mondo S."/>
            <person name="Riley R."/>
            <person name="Salamov A."/>
            <person name="Simmons B.A."/>
            <person name="Magnuson J.K."/>
            <person name="Henrissat B."/>
            <person name="Mortensen U.H."/>
            <person name="Larsen T.O."/>
            <person name="Devries R.P."/>
            <person name="Grigoriev I.V."/>
            <person name="Machida M."/>
            <person name="Baker S.E."/>
            <person name="Andersen M.R."/>
        </authorList>
    </citation>
    <scope>NUCLEOTIDE SEQUENCE [LARGE SCALE GENOMIC DNA]</scope>
    <source>
        <strain evidence="3">CBS 130017</strain>
    </source>
</reference>
<organism evidence="2 3">
    <name type="scientific">Aspergillus sergii</name>
    <dbReference type="NCBI Taxonomy" id="1034303"/>
    <lineage>
        <taxon>Eukaryota</taxon>
        <taxon>Fungi</taxon>
        <taxon>Dikarya</taxon>
        <taxon>Ascomycota</taxon>
        <taxon>Pezizomycotina</taxon>
        <taxon>Eurotiomycetes</taxon>
        <taxon>Eurotiomycetidae</taxon>
        <taxon>Eurotiales</taxon>
        <taxon>Aspergillaceae</taxon>
        <taxon>Aspergillus</taxon>
        <taxon>Aspergillus subgen. Circumdati</taxon>
    </lineage>
</organism>
<name>A0A5N6X7D0_9EURO</name>
<gene>
    <name evidence="2" type="ORF">BDV39DRAFT_174861</name>
</gene>
<keyword evidence="1" id="KW-0812">Transmembrane</keyword>
<keyword evidence="3" id="KW-1185">Reference proteome</keyword>
<evidence type="ECO:0000256" key="1">
    <source>
        <dbReference type="SAM" id="Phobius"/>
    </source>
</evidence>
<protein>
    <submittedName>
        <fullName evidence="2">Uncharacterized protein</fullName>
    </submittedName>
</protein>
<sequence length="172" mass="20008">MFIDDSRDWTGNIPRQTYSPGCIGTCCFSCPSCIAFLYYLLVNRNVSRHSRRGETLWGGWRRTKSLAWILPKKPDRLPTARVVVLEPHWQTDGRGSWTMHILITSRMPLCMHEMFQLLSQRQSSASRTFLLSLFLLFLPLSSYYPCLFTEQTIQLDEICLSHECTRVLKVEV</sequence>
<dbReference type="EMBL" id="ML741788">
    <property type="protein sequence ID" value="KAE8328039.1"/>
    <property type="molecule type" value="Genomic_DNA"/>
</dbReference>
<evidence type="ECO:0000313" key="2">
    <source>
        <dbReference type="EMBL" id="KAE8328039.1"/>
    </source>
</evidence>
<dbReference type="AlphaFoldDB" id="A0A5N6X7D0"/>
<keyword evidence="1" id="KW-0472">Membrane</keyword>
<feature type="transmembrane region" description="Helical" evidence="1">
    <location>
        <begin position="18"/>
        <end position="42"/>
    </location>
</feature>
<proteinExistence type="predicted"/>
<evidence type="ECO:0000313" key="3">
    <source>
        <dbReference type="Proteomes" id="UP000325945"/>
    </source>
</evidence>